<dbReference type="EMBL" id="FOZP01000005">
    <property type="protein sequence ID" value="SFS58523.1"/>
    <property type="molecule type" value="Genomic_DNA"/>
</dbReference>
<dbReference type="Proteomes" id="UP000199312">
    <property type="component" value="Unassembled WGS sequence"/>
</dbReference>
<dbReference type="InterPro" id="IPR019853">
    <property type="entry name" value="GldB-like"/>
</dbReference>
<dbReference type="OrthoDB" id="976022at2"/>
<protein>
    <submittedName>
        <fullName evidence="1">Protein involved in gliding motility GldB</fullName>
    </submittedName>
</protein>
<evidence type="ECO:0000313" key="2">
    <source>
        <dbReference type="Proteomes" id="UP000199312"/>
    </source>
</evidence>
<dbReference type="NCBIfam" id="TIGR03514">
    <property type="entry name" value="GldB_lipo"/>
    <property type="match status" value="1"/>
</dbReference>
<dbReference type="AlphaFoldDB" id="A0A1I6R1I2"/>
<dbReference type="PROSITE" id="PS51257">
    <property type="entry name" value="PROKAR_LIPOPROTEIN"/>
    <property type="match status" value="1"/>
</dbReference>
<dbReference type="STRING" id="593133.SAMN04488006_2061"/>
<evidence type="ECO:0000313" key="1">
    <source>
        <dbReference type="EMBL" id="SFS58523.1"/>
    </source>
</evidence>
<proteinExistence type="predicted"/>
<organism evidence="1 2">
    <name type="scientific">Lutibacter maritimus</name>
    <dbReference type="NCBI Taxonomy" id="593133"/>
    <lineage>
        <taxon>Bacteria</taxon>
        <taxon>Pseudomonadati</taxon>
        <taxon>Bacteroidota</taxon>
        <taxon>Flavobacteriia</taxon>
        <taxon>Flavobacteriales</taxon>
        <taxon>Flavobacteriaceae</taxon>
        <taxon>Lutibacter</taxon>
    </lineage>
</organism>
<dbReference type="RefSeq" id="WP_090225704.1">
    <property type="nucleotide sequence ID" value="NZ_FOZP01000005.1"/>
</dbReference>
<accession>A0A1I6R1I2</accession>
<reference evidence="2" key="1">
    <citation type="submission" date="2016-10" db="EMBL/GenBank/DDBJ databases">
        <authorList>
            <person name="Varghese N."/>
            <person name="Submissions S."/>
        </authorList>
    </citation>
    <scope>NUCLEOTIDE SEQUENCE [LARGE SCALE GENOMIC DNA]</scope>
    <source>
        <strain evidence="2">DSM 24450</strain>
    </source>
</reference>
<dbReference type="Pfam" id="PF25594">
    <property type="entry name" value="GldB_lipo"/>
    <property type="match status" value="1"/>
</dbReference>
<sequence length="319" mass="37784">MNKIFGIIVIIFTIVSCKNDTKPFVDVSNINVDVKIDRFEQQFYTENGTNLDKLKNKYSYLFPAQNPDSIWLQKINDSEEQILYKKSQEVFKNFDDEEAQIENLFKHITYYHPTFKSPKIITLITNLDYNNKIMYADSLLFISLDMYLGKKDEVYKDFPEYLSKNYDKSQLIVDIAKAISERFLISNRNRQFIDEMINEGKKLYLLDSYLPDVSDAQKIGYSNDEIEWVTLNETQIWTYFIENNLLYSADDQLNKRFIENAPFSKFYINIDKESPGRVGVWLGWQIVRSYMNNNNVTLQQLLQTNANEIFKKSKYKPKK</sequence>
<name>A0A1I6R1I2_9FLAO</name>
<gene>
    <name evidence="1" type="ORF">SAMN04488006_2061</name>
</gene>
<keyword evidence="2" id="KW-1185">Reference proteome</keyword>